<dbReference type="InterPro" id="IPR037171">
    <property type="entry name" value="NagB/RpiA_transferase-like"/>
</dbReference>
<geneLocation type="plasmid" evidence="1 2">
    <name>pSfHH103e</name>
</geneLocation>
<dbReference type="SUPFAM" id="SSF100950">
    <property type="entry name" value="NagB/RpiA/CoA transferase-like"/>
    <property type="match status" value="1"/>
</dbReference>
<proteinExistence type="predicted"/>
<dbReference type="RefSeq" id="WP_041409967.1">
    <property type="nucleotide sequence ID" value="NC_016815.1"/>
</dbReference>
<evidence type="ECO:0000313" key="2">
    <source>
        <dbReference type="Proteomes" id="UP000007735"/>
    </source>
</evidence>
<protein>
    <submittedName>
        <fullName evidence="1">CoA transferase subunit A</fullName>
    </submittedName>
</protein>
<dbReference type="EMBL" id="HE616899">
    <property type="protein sequence ID" value="CEO91167.1"/>
    <property type="molecule type" value="Genomic_DNA"/>
</dbReference>
<accession>A0A0B7MSA0</accession>
<dbReference type="SMART" id="SM00882">
    <property type="entry name" value="CoA_trans"/>
    <property type="match status" value="1"/>
</dbReference>
<gene>
    <name evidence="1" type="ORF">SFHH103_050765</name>
</gene>
<dbReference type="InterPro" id="IPR004165">
    <property type="entry name" value="CoA_trans_fam_I"/>
</dbReference>
<dbReference type="Pfam" id="PF01144">
    <property type="entry name" value="CoA_trans"/>
    <property type="match status" value="1"/>
</dbReference>
<name>A0A0B7MSA0_SINF1</name>
<dbReference type="KEGG" id="sfh:SFHH103_050765"/>
<dbReference type="Proteomes" id="UP000007735">
    <property type="component" value="Plasmid pSfHH103e"/>
</dbReference>
<dbReference type="AlphaFoldDB" id="A0A0B7MSA0"/>
<reference evidence="1 2" key="1">
    <citation type="journal article" date="2012" name="J. Bacteriol.">
        <title>Genome sequence of the soybean symbiont Sinorhizobium fredii HH103.</title>
        <authorList>
            <person name="Weidner S."/>
            <person name="Becker A."/>
            <person name="Bonilla I."/>
            <person name="Jaenicke S."/>
            <person name="Lloret J."/>
            <person name="Margaret I."/>
            <person name="Puhler A."/>
            <person name="Ruiz-Sainz J.E."/>
            <person name="Schneiker-Bekel S."/>
            <person name="Szczepanowski R."/>
            <person name="Vinardell J.M."/>
            <person name="Zehner S."/>
            <person name="Gottfert M."/>
        </authorList>
    </citation>
    <scope>NUCLEOTIDE SEQUENCE [LARGE SCALE GENOMIC DNA]</scope>
    <source>
        <strain evidence="1 2">HH103</strain>
        <plasmid evidence="2">pSfHH103e</plasmid>
    </source>
</reference>
<sequence>MARIMSLADAVAENVRDGDTVAMEGFTHLIPYAAGHEVIRQGRKDLFLVRMTPDILYDQLIGVGAARGMKFSWGGNPGVGSLHRFRDAVENQWPQPLEIEEHSHAAMANAYEAGAANLPFAMLRGYIGADLPKVNPNIRQVTCPFTQEVLAAVPAIRPDVTIIHAQRADRKGNVLLEGIVGVQKEAVLAAKRSIVTVEEIVDELSPPSPNSVVLPTWAVTAVVHVPGGAFPSYAHGYYPRSNAFYIGWDEIARDRETFTAWIKENVLDARPDDYARYAAKTSAKVA</sequence>
<keyword evidence="1" id="KW-0808">Transferase</keyword>
<evidence type="ECO:0000313" key="1">
    <source>
        <dbReference type="EMBL" id="CEO91167.1"/>
    </source>
</evidence>
<organism evidence="1 2">
    <name type="scientific">Sinorhizobium fredii (strain HH103)</name>
    <dbReference type="NCBI Taxonomy" id="1117943"/>
    <lineage>
        <taxon>Bacteria</taxon>
        <taxon>Pseudomonadati</taxon>
        <taxon>Pseudomonadota</taxon>
        <taxon>Alphaproteobacteria</taxon>
        <taxon>Hyphomicrobiales</taxon>
        <taxon>Rhizobiaceae</taxon>
        <taxon>Sinorhizobium/Ensifer group</taxon>
        <taxon>Sinorhizobium</taxon>
    </lineage>
</organism>
<dbReference type="Gene3D" id="3.30.30.40">
    <property type="match status" value="1"/>
</dbReference>
<dbReference type="PANTHER" id="PTHR43293:SF3">
    <property type="entry name" value="CHOLESTEROL RING-CLEAVING HYDROLASE IPDB SUBUNIT"/>
    <property type="match status" value="1"/>
</dbReference>
<keyword evidence="1" id="KW-0614">Plasmid</keyword>
<dbReference type="Gene3D" id="3.40.1080.10">
    <property type="entry name" value="Glutaconate Coenzyme A-transferase"/>
    <property type="match status" value="1"/>
</dbReference>
<dbReference type="GO" id="GO:0008410">
    <property type="term" value="F:CoA-transferase activity"/>
    <property type="evidence" value="ECO:0007669"/>
    <property type="project" value="InterPro"/>
</dbReference>
<dbReference type="PANTHER" id="PTHR43293">
    <property type="entry name" value="ACETATE COA-TRANSFERASE YDIF"/>
    <property type="match status" value="1"/>
</dbReference>
<dbReference type="HOGENOM" id="CLU_049557_0_0_5"/>